<feature type="transmembrane region" description="Helical" evidence="7">
    <location>
        <begin position="196"/>
        <end position="218"/>
    </location>
</feature>
<keyword evidence="10" id="KW-1185">Reference proteome</keyword>
<gene>
    <name evidence="9" type="ORF">B0A50_07460</name>
</gene>
<feature type="domain" description="Rhodopsin" evidence="8">
    <location>
        <begin position="49"/>
        <end position="295"/>
    </location>
</feature>
<dbReference type="Proteomes" id="UP000308549">
    <property type="component" value="Unassembled WGS sequence"/>
</dbReference>
<feature type="transmembrane region" description="Helical" evidence="7">
    <location>
        <begin position="111"/>
        <end position="132"/>
    </location>
</feature>
<feature type="compositionally biased region" description="Basic and acidic residues" evidence="6">
    <location>
        <begin position="392"/>
        <end position="403"/>
    </location>
</feature>
<evidence type="ECO:0000256" key="6">
    <source>
        <dbReference type="SAM" id="MobiDB-lite"/>
    </source>
</evidence>
<reference evidence="9 10" key="1">
    <citation type="submission" date="2017-03" db="EMBL/GenBank/DDBJ databases">
        <title>Genomes of endolithic fungi from Antarctica.</title>
        <authorList>
            <person name="Coleine C."/>
            <person name="Masonjones S."/>
            <person name="Stajich J.E."/>
        </authorList>
    </citation>
    <scope>NUCLEOTIDE SEQUENCE [LARGE SCALE GENOMIC DNA]</scope>
    <source>
        <strain evidence="9 10">CCFEE 6315</strain>
    </source>
</reference>
<feature type="region of interest" description="Disordered" evidence="6">
    <location>
        <begin position="312"/>
        <end position="345"/>
    </location>
</feature>
<feature type="region of interest" description="Disordered" evidence="6">
    <location>
        <begin position="436"/>
        <end position="473"/>
    </location>
</feature>
<feature type="transmembrane region" description="Helical" evidence="7">
    <location>
        <begin position="29"/>
        <end position="54"/>
    </location>
</feature>
<dbReference type="PANTHER" id="PTHR33048:SF129">
    <property type="entry name" value="INTEGRAL MEMBRANE PROTEIN-RELATED"/>
    <property type="match status" value="1"/>
</dbReference>
<accession>A0A4U0TP68</accession>
<dbReference type="EMBL" id="NAJL01000053">
    <property type="protein sequence ID" value="TKA23626.1"/>
    <property type="molecule type" value="Genomic_DNA"/>
</dbReference>
<feature type="transmembrane region" description="Helical" evidence="7">
    <location>
        <begin position="66"/>
        <end position="91"/>
    </location>
</feature>
<evidence type="ECO:0000256" key="5">
    <source>
        <dbReference type="ARBA" id="ARBA00038359"/>
    </source>
</evidence>
<evidence type="ECO:0000256" key="3">
    <source>
        <dbReference type="ARBA" id="ARBA00022989"/>
    </source>
</evidence>
<dbReference type="PANTHER" id="PTHR33048">
    <property type="entry name" value="PTH11-LIKE INTEGRAL MEMBRANE PROTEIN (AFU_ORTHOLOGUE AFUA_5G11245)"/>
    <property type="match status" value="1"/>
</dbReference>
<dbReference type="OrthoDB" id="4525788at2759"/>
<organism evidence="9 10">
    <name type="scientific">Salinomyces thailandicus</name>
    <dbReference type="NCBI Taxonomy" id="706561"/>
    <lineage>
        <taxon>Eukaryota</taxon>
        <taxon>Fungi</taxon>
        <taxon>Dikarya</taxon>
        <taxon>Ascomycota</taxon>
        <taxon>Pezizomycotina</taxon>
        <taxon>Dothideomycetes</taxon>
        <taxon>Dothideomycetidae</taxon>
        <taxon>Mycosphaerellales</taxon>
        <taxon>Teratosphaeriaceae</taxon>
        <taxon>Salinomyces</taxon>
    </lineage>
</organism>
<evidence type="ECO:0000259" key="8">
    <source>
        <dbReference type="Pfam" id="PF20684"/>
    </source>
</evidence>
<feature type="transmembrane region" description="Helical" evidence="7">
    <location>
        <begin position="230"/>
        <end position="252"/>
    </location>
</feature>
<evidence type="ECO:0000313" key="9">
    <source>
        <dbReference type="EMBL" id="TKA23626.1"/>
    </source>
</evidence>
<keyword evidence="2 7" id="KW-0812">Transmembrane</keyword>
<keyword evidence="4 7" id="KW-0472">Membrane</keyword>
<comment type="subcellular location">
    <subcellularLocation>
        <location evidence="1">Membrane</location>
        <topology evidence="1">Multi-pass membrane protein</topology>
    </subcellularLocation>
</comment>
<evidence type="ECO:0000256" key="2">
    <source>
        <dbReference type="ARBA" id="ARBA00022692"/>
    </source>
</evidence>
<evidence type="ECO:0000256" key="4">
    <source>
        <dbReference type="ARBA" id="ARBA00023136"/>
    </source>
</evidence>
<comment type="similarity">
    <text evidence="5">Belongs to the SAT4 family.</text>
</comment>
<proteinExistence type="inferred from homology"/>
<sequence>MPGNFHRIPASVVESWPEPEYQHPRGQQAWLPEFACVFLGVSTILVAGRFYLRAHKQAGAFGLDDLLIGIAWLFSVALSTVACIDSLWYGLGRHTWDVRIEWYSGAALMGWLAQIFFLTSTCSTKCSVLLFYRRMVKDTGSWKYAIWTALAATAGYYLGILLAYCFICRPLAAYWLSYNFDYTGSYQCVDGDLLSMFVGILSVISDIYAVALPFVILQHYNLEVPRRQRLGLNIIFSLSLIVAGAGIARTYYLWKINHTYDTSYIGFYLFVWSLVECHLAIIFACAPSLRAFIRRYLGEPLNRKFGGSSSFLSNKTSRWSDSKRNSSPSRRNKDDNSGSGRKVLAGFMTTTTTPLDLKGIDERRMMVERDSSAKSAKVVRRGIEEDDDEEKQELAEKSIRPESSEIVVEPRTPTIRSPEEYELYNMQQLSKHAYNRRGPGAATATDSLGSDFADPKRRHDVENARSWLDDDHI</sequence>
<dbReference type="AlphaFoldDB" id="A0A4U0TP68"/>
<evidence type="ECO:0000256" key="1">
    <source>
        <dbReference type="ARBA" id="ARBA00004141"/>
    </source>
</evidence>
<dbReference type="Pfam" id="PF20684">
    <property type="entry name" value="Fung_rhodopsin"/>
    <property type="match status" value="1"/>
</dbReference>
<protein>
    <recommendedName>
        <fullName evidence="8">Rhodopsin domain-containing protein</fullName>
    </recommendedName>
</protein>
<dbReference type="GO" id="GO:0016020">
    <property type="term" value="C:membrane"/>
    <property type="evidence" value="ECO:0007669"/>
    <property type="project" value="UniProtKB-SubCell"/>
</dbReference>
<dbReference type="InterPro" id="IPR052337">
    <property type="entry name" value="SAT4-like"/>
</dbReference>
<feature type="transmembrane region" description="Helical" evidence="7">
    <location>
        <begin position="144"/>
        <end position="176"/>
    </location>
</feature>
<comment type="caution">
    <text evidence="9">The sequence shown here is derived from an EMBL/GenBank/DDBJ whole genome shotgun (WGS) entry which is preliminary data.</text>
</comment>
<keyword evidence="3 7" id="KW-1133">Transmembrane helix</keyword>
<evidence type="ECO:0000313" key="10">
    <source>
        <dbReference type="Proteomes" id="UP000308549"/>
    </source>
</evidence>
<feature type="compositionally biased region" description="Basic and acidic residues" evidence="6">
    <location>
        <begin position="453"/>
        <end position="473"/>
    </location>
</feature>
<feature type="transmembrane region" description="Helical" evidence="7">
    <location>
        <begin position="264"/>
        <end position="286"/>
    </location>
</feature>
<dbReference type="InterPro" id="IPR049326">
    <property type="entry name" value="Rhodopsin_dom_fungi"/>
</dbReference>
<evidence type="ECO:0000256" key="7">
    <source>
        <dbReference type="SAM" id="Phobius"/>
    </source>
</evidence>
<name>A0A4U0TP68_9PEZI</name>
<feature type="region of interest" description="Disordered" evidence="6">
    <location>
        <begin position="367"/>
        <end position="414"/>
    </location>
</feature>